<evidence type="ECO:0000313" key="1">
    <source>
        <dbReference type="EMBL" id="KAI0041490.1"/>
    </source>
</evidence>
<dbReference type="EMBL" id="MU276119">
    <property type="protein sequence ID" value="KAI0041490.1"/>
    <property type="molecule type" value="Genomic_DNA"/>
</dbReference>
<organism evidence="1 2">
    <name type="scientific">Auriscalpium vulgare</name>
    <dbReference type="NCBI Taxonomy" id="40419"/>
    <lineage>
        <taxon>Eukaryota</taxon>
        <taxon>Fungi</taxon>
        <taxon>Dikarya</taxon>
        <taxon>Basidiomycota</taxon>
        <taxon>Agaricomycotina</taxon>
        <taxon>Agaricomycetes</taxon>
        <taxon>Russulales</taxon>
        <taxon>Auriscalpiaceae</taxon>
        <taxon>Auriscalpium</taxon>
    </lineage>
</organism>
<protein>
    <submittedName>
        <fullName evidence="1">Uncharacterized protein</fullName>
    </submittedName>
</protein>
<proteinExistence type="predicted"/>
<accession>A0ACB8RD45</accession>
<keyword evidence="2" id="KW-1185">Reference proteome</keyword>
<name>A0ACB8RD45_9AGAM</name>
<sequence>MRAAFMNRFALEVPDLTMVMFTDESARDERTDVRSRGWSLKGTRCSRWVPFIRGKHVSILPVLILNGIITYDIIEGSVTSERFIQFLREYVLLLTNPYPGPRSVLVLDNCNIHHAEEVRVLVEEEAGMLMLF</sequence>
<comment type="caution">
    <text evidence="1">The sequence shown here is derived from an EMBL/GenBank/DDBJ whole genome shotgun (WGS) entry which is preliminary data.</text>
</comment>
<reference evidence="1" key="2">
    <citation type="journal article" date="2022" name="New Phytol.">
        <title>Evolutionary transition to the ectomycorrhizal habit in the genomes of a hyperdiverse lineage of mushroom-forming fungi.</title>
        <authorList>
            <person name="Looney B."/>
            <person name="Miyauchi S."/>
            <person name="Morin E."/>
            <person name="Drula E."/>
            <person name="Courty P.E."/>
            <person name="Kohler A."/>
            <person name="Kuo A."/>
            <person name="LaButti K."/>
            <person name="Pangilinan J."/>
            <person name="Lipzen A."/>
            <person name="Riley R."/>
            <person name="Andreopoulos W."/>
            <person name="He G."/>
            <person name="Johnson J."/>
            <person name="Nolan M."/>
            <person name="Tritt A."/>
            <person name="Barry K.W."/>
            <person name="Grigoriev I.V."/>
            <person name="Nagy L.G."/>
            <person name="Hibbett D."/>
            <person name="Henrissat B."/>
            <person name="Matheny P.B."/>
            <person name="Labbe J."/>
            <person name="Martin F.M."/>
        </authorList>
    </citation>
    <scope>NUCLEOTIDE SEQUENCE</scope>
    <source>
        <strain evidence="1">FP105234-sp</strain>
    </source>
</reference>
<reference evidence="1" key="1">
    <citation type="submission" date="2021-02" db="EMBL/GenBank/DDBJ databases">
        <authorList>
            <consortium name="DOE Joint Genome Institute"/>
            <person name="Ahrendt S."/>
            <person name="Looney B.P."/>
            <person name="Miyauchi S."/>
            <person name="Morin E."/>
            <person name="Drula E."/>
            <person name="Courty P.E."/>
            <person name="Chicoki N."/>
            <person name="Fauchery L."/>
            <person name="Kohler A."/>
            <person name="Kuo A."/>
            <person name="Labutti K."/>
            <person name="Pangilinan J."/>
            <person name="Lipzen A."/>
            <person name="Riley R."/>
            <person name="Andreopoulos W."/>
            <person name="He G."/>
            <person name="Johnson J."/>
            <person name="Barry K.W."/>
            <person name="Grigoriev I.V."/>
            <person name="Nagy L."/>
            <person name="Hibbett D."/>
            <person name="Henrissat B."/>
            <person name="Matheny P.B."/>
            <person name="Labbe J."/>
            <person name="Martin F."/>
        </authorList>
    </citation>
    <scope>NUCLEOTIDE SEQUENCE</scope>
    <source>
        <strain evidence="1">FP105234-sp</strain>
    </source>
</reference>
<gene>
    <name evidence="1" type="ORF">FA95DRAFT_1501415</name>
</gene>
<evidence type="ECO:0000313" key="2">
    <source>
        <dbReference type="Proteomes" id="UP000814033"/>
    </source>
</evidence>
<dbReference type="Proteomes" id="UP000814033">
    <property type="component" value="Unassembled WGS sequence"/>
</dbReference>